<dbReference type="Proteomes" id="UP000696573">
    <property type="component" value="Unassembled WGS sequence"/>
</dbReference>
<reference evidence="4" key="1">
    <citation type="submission" date="2021-10" db="EMBL/GenBank/DDBJ databases">
        <authorList>
            <person name="Piombo E."/>
        </authorList>
    </citation>
    <scope>NUCLEOTIDE SEQUENCE</scope>
</reference>
<dbReference type="InterPro" id="IPR008030">
    <property type="entry name" value="NmrA-like"/>
</dbReference>
<dbReference type="InterPro" id="IPR051609">
    <property type="entry name" value="NmrA/Isoflavone_reductase-like"/>
</dbReference>
<protein>
    <recommendedName>
        <fullName evidence="3">NmrA-like domain-containing protein</fullName>
    </recommendedName>
</protein>
<feature type="domain" description="NmrA-like" evidence="3">
    <location>
        <begin position="8"/>
        <end position="245"/>
    </location>
</feature>
<dbReference type="OrthoDB" id="419598at2759"/>
<dbReference type="InterPro" id="IPR036291">
    <property type="entry name" value="NAD(P)-bd_dom_sf"/>
</dbReference>
<dbReference type="PANTHER" id="PTHR47706">
    <property type="entry name" value="NMRA-LIKE FAMILY PROTEIN"/>
    <property type="match status" value="1"/>
</dbReference>
<dbReference type="Gene3D" id="3.40.50.720">
    <property type="entry name" value="NAD(P)-binding Rossmann-like Domain"/>
    <property type="match status" value="1"/>
</dbReference>
<dbReference type="PANTHER" id="PTHR47706:SF9">
    <property type="entry name" value="NMRA-LIKE DOMAIN-CONTAINING PROTEIN-RELATED"/>
    <property type="match status" value="1"/>
</dbReference>
<sequence length="331" mass="36820">ALAAYDMNVAVVGATGETGQSIINGLKESSTSFNITALVRTVDTPEIHQLNSRGIATVAVDLEGPYEDVVKSLSGQEVVICAINPFCVSQQITLANAASEAKVKRFVPSAFGPVCPPRGVMALRELKEEVISHVKKIHLPYTVIDVGWWYQSSIPKLPSGKIDYAVTFGMSRIVEDGRQATCITDLRDIGRYVALVIVDERTINKYVFAYNELESQESIFRQLEAASGEKIPRIHTTNEEVLSAITTTRKPYDEGNKSFLKIIPLVLAQYPYSLWVRGDNVPEKAQYLGYLSSKQLYPEFNYVPFASYIQEVYQGKGRAVYSNRRFGFTKP</sequence>
<dbReference type="AlphaFoldDB" id="A0A9N9YM77"/>
<feature type="non-terminal residue" evidence="4">
    <location>
        <position position="331"/>
    </location>
</feature>
<evidence type="ECO:0000256" key="1">
    <source>
        <dbReference type="ARBA" id="ARBA00022857"/>
    </source>
</evidence>
<proteinExistence type="predicted"/>
<dbReference type="GO" id="GO:0016491">
    <property type="term" value="F:oxidoreductase activity"/>
    <property type="evidence" value="ECO:0007669"/>
    <property type="project" value="UniProtKB-KW"/>
</dbReference>
<keyword evidence="1" id="KW-0521">NADP</keyword>
<keyword evidence="2" id="KW-0560">Oxidoreductase</keyword>
<evidence type="ECO:0000313" key="5">
    <source>
        <dbReference type="Proteomes" id="UP000696573"/>
    </source>
</evidence>
<dbReference type="EMBL" id="CABFNQ020000694">
    <property type="protein sequence ID" value="CAH0023711.1"/>
    <property type="molecule type" value="Genomic_DNA"/>
</dbReference>
<evidence type="ECO:0000259" key="3">
    <source>
        <dbReference type="Pfam" id="PF05368"/>
    </source>
</evidence>
<keyword evidence="5" id="KW-1185">Reference proteome</keyword>
<dbReference type="Pfam" id="PF05368">
    <property type="entry name" value="NmrA"/>
    <property type="match status" value="1"/>
</dbReference>
<dbReference type="Gene3D" id="3.90.25.10">
    <property type="entry name" value="UDP-galactose 4-epimerase, domain 1"/>
    <property type="match status" value="1"/>
</dbReference>
<comment type="caution">
    <text evidence="4">The sequence shown here is derived from an EMBL/GenBank/DDBJ whole genome shotgun (WGS) entry which is preliminary data.</text>
</comment>
<organism evidence="4 5">
    <name type="scientific">Clonostachys rhizophaga</name>
    <dbReference type="NCBI Taxonomy" id="160324"/>
    <lineage>
        <taxon>Eukaryota</taxon>
        <taxon>Fungi</taxon>
        <taxon>Dikarya</taxon>
        <taxon>Ascomycota</taxon>
        <taxon>Pezizomycotina</taxon>
        <taxon>Sordariomycetes</taxon>
        <taxon>Hypocreomycetidae</taxon>
        <taxon>Hypocreales</taxon>
        <taxon>Bionectriaceae</taxon>
        <taxon>Clonostachys</taxon>
    </lineage>
</organism>
<dbReference type="SUPFAM" id="SSF51735">
    <property type="entry name" value="NAD(P)-binding Rossmann-fold domains"/>
    <property type="match status" value="1"/>
</dbReference>
<evidence type="ECO:0000256" key="2">
    <source>
        <dbReference type="ARBA" id="ARBA00023002"/>
    </source>
</evidence>
<gene>
    <name evidence="4" type="ORF">CRHIZ90672A_00000120</name>
</gene>
<accession>A0A9N9YM77</accession>
<evidence type="ECO:0000313" key="4">
    <source>
        <dbReference type="EMBL" id="CAH0023711.1"/>
    </source>
</evidence>
<name>A0A9N9YM77_9HYPO</name>